<evidence type="ECO:0000256" key="4">
    <source>
        <dbReference type="ARBA" id="ARBA00022679"/>
    </source>
</evidence>
<evidence type="ECO:0000256" key="8">
    <source>
        <dbReference type="ARBA" id="ARBA00023315"/>
    </source>
</evidence>
<accession>A0A923LF58</accession>
<evidence type="ECO:0000256" key="10">
    <source>
        <dbReference type="SAM" id="Phobius"/>
    </source>
</evidence>
<evidence type="ECO:0000313" key="12">
    <source>
        <dbReference type="Proteomes" id="UP000652477"/>
    </source>
</evidence>
<dbReference type="PANTHER" id="PTHR13285:SF23">
    <property type="entry name" value="TEICHOIC ACID D-ALANYLTRANSFERASE"/>
    <property type="match status" value="1"/>
</dbReference>
<feature type="transmembrane region" description="Helical" evidence="10">
    <location>
        <begin position="6"/>
        <end position="25"/>
    </location>
</feature>
<organism evidence="11 12">
    <name type="scientific">Mediterraneibacter hominis</name>
    <dbReference type="NCBI Taxonomy" id="2763054"/>
    <lineage>
        <taxon>Bacteria</taxon>
        <taxon>Bacillati</taxon>
        <taxon>Bacillota</taxon>
        <taxon>Clostridia</taxon>
        <taxon>Lachnospirales</taxon>
        <taxon>Lachnospiraceae</taxon>
        <taxon>Mediterraneibacter</taxon>
    </lineage>
</organism>
<dbReference type="InterPro" id="IPR024194">
    <property type="entry name" value="Ac/AlaTfrase_AlgI/DltB"/>
</dbReference>
<dbReference type="PANTHER" id="PTHR13285">
    <property type="entry name" value="ACYLTRANSFERASE"/>
    <property type="match status" value="1"/>
</dbReference>
<feature type="transmembrane region" description="Helical" evidence="10">
    <location>
        <begin position="192"/>
        <end position="211"/>
    </location>
</feature>
<keyword evidence="5 10" id="KW-0812">Transmembrane</keyword>
<evidence type="ECO:0000256" key="6">
    <source>
        <dbReference type="ARBA" id="ARBA00022989"/>
    </source>
</evidence>
<protein>
    <submittedName>
        <fullName evidence="11">D-alanyl-lipoteichoic acid biosynthesis protein DltB</fullName>
    </submittedName>
</protein>
<dbReference type="InterPro" id="IPR051085">
    <property type="entry name" value="MB_O-acyltransferase"/>
</dbReference>
<dbReference type="NCBIfam" id="TIGR04091">
    <property type="entry name" value="LTA_dltB"/>
    <property type="match status" value="1"/>
</dbReference>
<feature type="transmembrane region" description="Helical" evidence="10">
    <location>
        <begin position="364"/>
        <end position="382"/>
    </location>
</feature>
<reference evidence="11" key="1">
    <citation type="submission" date="2020-08" db="EMBL/GenBank/DDBJ databases">
        <title>Genome public.</title>
        <authorList>
            <person name="Liu C."/>
            <person name="Sun Q."/>
        </authorList>
    </citation>
    <scope>NUCLEOTIDE SEQUENCE</scope>
    <source>
        <strain evidence="11">NSJ-55</strain>
    </source>
</reference>
<comment type="similarity">
    <text evidence="2 9">Belongs to the membrane-bound acyltransferase family.</text>
</comment>
<evidence type="ECO:0000256" key="2">
    <source>
        <dbReference type="ARBA" id="ARBA00010323"/>
    </source>
</evidence>
<evidence type="ECO:0000256" key="7">
    <source>
        <dbReference type="ARBA" id="ARBA00023136"/>
    </source>
</evidence>
<dbReference type="AlphaFoldDB" id="A0A923LF58"/>
<dbReference type="GO" id="GO:0070395">
    <property type="term" value="P:lipoteichoic acid biosynthetic process"/>
    <property type="evidence" value="ECO:0007669"/>
    <property type="project" value="InterPro"/>
</dbReference>
<keyword evidence="8 9" id="KW-0012">Acyltransferase</keyword>
<dbReference type="Proteomes" id="UP000652477">
    <property type="component" value="Unassembled WGS sequence"/>
</dbReference>
<keyword evidence="4 9" id="KW-0808">Transferase</keyword>
<evidence type="ECO:0000256" key="5">
    <source>
        <dbReference type="ARBA" id="ARBA00022692"/>
    </source>
</evidence>
<name>A0A923LF58_9FIRM</name>
<dbReference type="GO" id="GO:0005886">
    <property type="term" value="C:plasma membrane"/>
    <property type="evidence" value="ECO:0007669"/>
    <property type="project" value="UniProtKB-SubCell"/>
</dbReference>
<evidence type="ECO:0000256" key="1">
    <source>
        <dbReference type="ARBA" id="ARBA00004651"/>
    </source>
</evidence>
<feature type="transmembrane region" description="Helical" evidence="10">
    <location>
        <begin position="223"/>
        <end position="248"/>
    </location>
</feature>
<feature type="transmembrane region" description="Helical" evidence="10">
    <location>
        <begin position="82"/>
        <end position="101"/>
    </location>
</feature>
<dbReference type="InterPro" id="IPR004299">
    <property type="entry name" value="MBOAT_fam"/>
</dbReference>
<proteinExistence type="inferred from homology"/>
<gene>
    <name evidence="11" type="primary">dltB</name>
    <name evidence="11" type="ORF">H8S37_01115</name>
</gene>
<sequence>MPFTQYGSLLIIYIFTLLLIPAIIANLFQKKIKYYGIVLSIPMFILLLGLDSLAIKLFCVFIVCELILIIAYYYISKKISSEFVYFIVLGMSILPIFLVKLSVYTRFSGVGFIGISYISFRIWQLIIDIHDKHIEKLSFGTIIYFITFFPTLSSGPIDRYERFQQDANRVIPRTEYLTEYLGAGLRKIGKGIIYKFGFAFLINQYIILSLPDEHTIKTIIIYMYAYTLYLFFDFAGYSSMAIGSGYILGIKVMENFNKPFLARNMKEFWERWHISLSTWFGDYIYKRFVLNNMRNGLFKNKKNAARCGNMVTMLVMGIWHGPYLFYILYGLYEGIALVITDIYMKSKVYKNFKKRKYYNWLSRVVCFHVVAVGMLIFSGYLFSI</sequence>
<feature type="transmembrane region" description="Helical" evidence="10">
    <location>
        <begin position="107"/>
        <end position="127"/>
    </location>
</feature>
<feature type="transmembrane region" description="Helical" evidence="10">
    <location>
        <begin position="55"/>
        <end position="75"/>
    </location>
</feature>
<keyword evidence="12" id="KW-1185">Reference proteome</keyword>
<evidence type="ECO:0000256" key="3">
    <source>
        <dbReference type="ARBA" id="ARBA00022475"/>
    </source>
</evidence>
<evidence type="ECO:0000313" key="11">
    <source>
        <dbReference type="EMBL" id="MBC5687535.1"/>
    </source>
</evidence>
<dbReference type="InterPro" id="IPR024024">
    <property type="entry name" value="DltB"/>
</dbReference>
<feature type="transmembrane region" description="Helical" evidence="10">
    <location>
        <begin position="326"/>
        <end position="344"/>
    </location>
</feature>
<dbReference type="EMBL" id="JACOPF010000001">
    <property type="protein sequence ID" value="MBC5687535.1"/>
    <property type="molecule type" value="Genomic_DNA"/>
</dbReference>
<keyword evidence="7 9" id="KW-0472">Membrane</keyword>
<evidence type="ECO:0000256" key="9">
    <source>
        <dbReference type="PIRNR" id="PIRNR016636"/>
    </source>
</evidence>
<feature type="transmembrane region" description="Helical" evidence="10">
    <location>
        <begin position="32"/>
        <end position="49"/>
    </location>
</feature>
<keyword evidence="3 9" id="KW-1003">Cell membrane</keyword>
<keyword evidence="6 10" id="KW-1133">Transmembrane helix</keyword>
<dbReference type="PIRSF" id="PIRSF016636">
    <property type="entry name" value="AlgI_DltB"/>
    <property type="match status" value="1"/>
</dbReference>
<comment type="subcellular location">
    <subcellularLocation>
        <location evidence="1">Cell membrane</location>
        <topology evidence="1">Multi-pass membrane protein</topology>
    </subcellularLocation>
</comment>
<dbReference type="Pfam" id="PF03062">
    <property type="entry name" value="MBOAT"/>
    <property type="match status" value="1"/>
</dbReference>
<dbReference type="GO" id="GO:0016746">
    <property type="term" value="F:acyltransferase activity"/>
    <property type="evidence" value="ECO:0007669"/>
    <property type="project" value="UniProtKB-KW"/>
</dbReference>
<comment type="caution">
    <text evidence="11">The sequence shown here is derived from an EMBL/GenBank/DDBJ whole genome shotgun (WGS) entry which is preliminary data.</text>
</comment>